<dbReference type="SUPFAM" id="SSF53474">
    <property type="entry name" value="alpha/beta-Hydrolases"/>
    <property type="match status" value="1"/>
</dbReference>
<evidence type="ECO:0000313" key="3">
    <source>
        <dbReference type="EMBL" id="MBA2173733.1"/>
    </source>
</evidence>
<dbReference type="EMBL" id="JACEFG010000001">
    <property type="protein sequence ID" value="MBA2173733.1"/>
    <property type="molecule type" value="Genomic_DNA"/>
</dbReference>
<feature type="domain" description="AB hydrolase-1" evidence="2">
    <location>
        <begin position="51"/>
        <end position="265"/>
    </location>
</feature>
<dbReference type="Proteomes" id="UP000571017">
    <property type="component" value="Unassembled WGS sequence"/>
</dbReference>
<evidence type="ECO:0000256" key="1">
    <source>
        <dbReference type="ARBA" id="ARBA00022801"/>
    </source>
</evidence>
<dbReference type="PANTHER" id="PTHR43798">
    <property type="entry name" value="MONOACYLGLYCEROL LIPASE"/>
    <property type="match status" value="1"/>
</dbReference>
<dbReference type="Gene3D" id="3.40.50.1820">
    <property type="entry name" value="alpha/beta hydrolase"/>
    <property type="match status" value="1"/>
</dbReference>
<dbReference type="AlphaFoldDB" id="A0A838CPB6"/>
<dbReference type="Pfam" id="PF00561">
    <property type="entry name" value="Abhydrolase_1"/>
    <property type="match status" value="1"/>
</dbReference>
<keyword evidence="4" id="KW-1185">Reference proteome</keyword>
<evidence type="ECO:0000313" key="4">
    <source>
        <dbReference type="Proteomes" id="UP000571017"/>
    </source>
</evidence>
<dbReference type="PANTHER" id="PTHR43798:SF31">
    <property type="entry name" value="AB HYDROLASE SUPERFAMILY PROTEIN YCLE"/>
    <property type="match status" value="1"/>
</dbReference>
<dbReference type="GO" id="GO:0016787">
    <property type="term" value="F:hydrolase activity"/>
    <property type="evidence" value="ECO:0007669"/>
    <property type="project" value="UniProtKB-KW"/>
</dbReference>
<sequence length="282" mass="33089">MLWEQQIVNTERGSFEMFVRGEGPPLAVTHLYSEFNQTGDYFAQSFTEYNRVFLINLRGCGESEEPHETYQFSMLESVLDLESIRRALGFSQWSFAAHSTGAMLGVLYGVHASPFIRDMILVGGGAREYMSDTPSCIYHTGHAKYEQMQRYLELLKREDLSEEERKEVKRSRTQLSLYRPELHDAYFSSGIEKGLSAKRLNFFSRELHIFDLTRKLPLIDCDVLIACGRHDVQCPLLFSEEMKDRIPKARLIIFEESNHYPFLEEKENFRRTVRDWRLRKEK</sequence>
<proteinExistence type="predicted"/>
<accession>A0A838CPB6</accession>
<name>A0A838CPB6_9BACI</name>
<dbReference type="RefSeq" id="WP_181470774.1">
    <property type="nucleotide sequence ID" value="NZ_JACEFG010000001.1"/>
</dbReference>
<dbReference type="InterPro" id="IPR050266">
    <property type="entry name" value="AB_hydrolase_sf"/>
</dbReference>
<organism evidence="3 4">
    <name type="scientific">Halobacillus locisalis</name>
    <dbReference type="NCBI Taxonomy" id="220753"/>
    <lineage>
        <taxon>Bacteria</taxon>
        <taxon>Bacillati</taxon>
        <taxon>Bacillota</taxon>
        <taxon>Bacilli</taxon>
        <taxon>Bacillales</taxon>
        <taxon>Bacillaceae</taxon>
        <taxon>Halobacillus</taxon>
    </lineage>
</organism>
<keyword evidence="1 3" id="KW-0378">Hydrolase</keyword>
<evidence type="ECO:0000259" key="2">
    <source>
        <dbReference type="Pfam" id="PF00561"/>
    </source>
</evidence>
<gene>
    <name evidence="3" type="ORF">H0266_02360</name>
</gene>
<dbReference type="InterPro" id="IPR029058">
    <property type="entry name" value="AB_hydrolase_fold"/>
</dbReference>
<protein>
    <submittedName>
        <fullName evidence="3">Alpha/beta hydrolase</fullName>
    </submittedName>
</protein>
<dbReference type="InterPro" id="IPR000073">
    <property type="entry name" value="AB_hydrolase_1"/>
</dbReference>
<reference evidence="3 4" key="1">
    <citation type="journal article" date="2004" name="Extremophiles">
        <title>Halobacillus locisalis sp. nov., a halophilic bacterium isolated from a marine solar saltern of the Yellow Sea in Korea.</title>
        <authorList>
            <person name="Yoon J.H."/>
            <person name="Kang K.H."/>
            <person name="Oh T.K."/>
            <person name="Park Y.H."/>
        </authorList>
    </citation>
    <scope>NUCLEOTIDE SEQUENCE [LARGE SCALE GENOMIC DNA]</scope>
    <source>
        <strain evidence="3 4">KCTC 3788</strain>
    </source>
</reference>
<dbReference type="GO" id="GO:0016020">
    <property type="term" value="C:membrane"/>
    <property type="evidence" value="ECO:0007669"/>
    <property type="project" value="TreeGrafter"/>
</dbReference>
<comment type="caution">
    <text evidence="3">The sequence shown here is derived from an EMBL/GenBank/DDBJ whole genome shotgun (WGS) entry which is preliminary data.</text>
</comment>